<dbReference type="InterPro" id="IPR009164">
    <property type="entry name" value="FBPtase_class3"/>
</dbReference>
<comment type="cofactor">
    <cofactor evidence="4">
        <name>Mn(2+)</name>
        <dbReference type="ChEBI" id="CHEBI:29035"/>
    </cofactor>
</comment>
<dbReference type="EC" id="3.1.3.11" evidence="4"/>
<keyword evidence="2 4" id="KW-0464">Manganese</keyword>
<evidence type="ECO:0000256" key="2">
    <source>
        <dbReference type="ARBA" id="ARBA00023211"/>
    </source>
</evidence>
<organism evidence="5 6">
    <name type="scientific">Ventrimonas faecis</name>
    <dbReference type="NCBI Taxonomy" id="3133170"/>
    <lineage>
        <taxon>Bacteria</taxon>
        <taxon>Bacillati</taxon>
        <taxon>Bacillota</taxon>
        <taxon>Clostridia</taxon>
        <taxon>Lachnospirales</taxon>
        <taxon>Lachnospiraceae</taxon>
        <taxon>Ventrimonas</taxon>
    </lineage>
</organism>
<comment type="pathway">
    <text evidence="4">Carbohydrate biosynthesis; gluconeogenesis.</text>
</comment>
<dbReference type="HAMAP" id="MF_01854">
    <property type="entry name" value="FBPase_class3"/>
    <property type="match status" value="1"/>
</dbReference>
<dbReference type="Gene3D" id="3.60.21.10">
    <property type="match status" value="1"/>
</dbReference>
<reference evidence="5 6" key="1">
    <citation type="submission" date="2024-03" db="EMBL/GenBank/DDBJ databases">
        <title>Human intestinal bacterial collection.</title>
        <authorList>
            <person name="Pauvert C."/>
            <person name="Hitch T.C.A."/>
            <person name="Clavel T."/>
        </authorList>
    </citation>
    <scope>NUCLEOTIDE SEQUENCE [LARGE SCALE GENOMIC DNA]</scope>
    <source>
        <strain evidence="5 6">CLA-AP-H27</strain>
    </source>
</reference>
<dbReference type="Pfam" id="PF06874">
    <property type="entry name" value="FBPase_2"/>
    <property type="match status" value="1"/>
</dbReference>
<sequence length="662" mass="75650">MNYPEIRYLERLADLYPTIAAASTEVINMEAILNLPKGTEHFLTDIHGEDEAFAHVLKNGSGSVRRKVNEVFGNTLSQQDKRTLATLIYYPREKMDQILKVTEDKDEWYRITLYRLIEICKRAASKYTRSKVRKAMPPDFAYILEELITEKDDSVDKASYYNAIVNTIIHVGRGRECIIAMSQLIQRLVIDHLHIVGDIFDRGPGPHKIMDKLMSYHSVDIQWGNHDVLWMGAAAGQPGCIANVIRICARYGNLDILEDGYGINLLPLATFALNTYKDDPCTCFKLKGSNELNQYEVEVNLKMHKAISIIQFKAEGQLIKAHPEYHMEQRNLLHRIDYEHGTITLDIPDENGNLVPRTYDLLDTNFPTIDPKDPYAYTPIEADIMDRLSKAFLNCEKLQQHVKFLLAKGNLYKIYNGNLLYHGCIPLNEDGSFKEIEINGSYFHGRALYDILESYIRKAFMGVSEREKTLGRDIMWYIWLNPDSPLFGKDKMATFERYFLAEKETHTEKKNPYYRYLENETVVNHILAEFGLPEKGSHIINGHVPVRSKNGESPVKCGGKILVIDGGFSKAYQKETGIAGYTLTYNSYGLILSALEPFESTEAAIEREIDIHSDSVIVRHADRRKLVGDTDTGAVLREKIADLEQLLMAYHSGLLVERYIKN</sequence>
<evidence type="ECO:0000256" key="4">
    <source>
        <dbReference type="HAMAP-Rule" id="MF_01854"/>
    </source>
</evidence>
<keyword evidence="3 4" id="KW-0119">Carbohydrate metabolism</keyword>
<name>A0ABV1HKH8_9FIRM</name>
<protein>
    <recommendedName>
        <fullName evidence="4">Fructose-1,6-bisphosphatase class 3</fullName>
        <shortName evidence="4">FBPase class 3</shortName>
        <ecNumber evidence="4">3.1.3.11</ecNumber>
    </recommendedName>
    <alternativeName>
        <fullName evidence="4">D-fructose-1,6-bisphosphate 1-phosphohydrolase class 3</fullName>
    </alternativeName>
</protein>
<comment type="caution">
    <text evidence="5">The sequence shown here is derived from an EMBL/GenBank/DDBJ whole genome shotgun (WGS) entry which is preliminary data.</text>
</comment>
<dbReference type="RefSeq" id="WP_349228662.1">
    <property type="nucleotide sequence ID" value="NZ_JBBMFJ010000005.1"/>
</dbReference>
<dbReference type="PIRSF" id="PIRSF000906">
    <property type="entry name" value="FBPtase_Bacill"/>
    <property type="match status" value="1"/>
</dbReference>
<comment type="similarity">
    <text evidence="4">Belongs to the FBPase class 3 family.</text>
</comment>
<dbReference type="SUPFAM" id="SSF56300">
    <property type="entry name" value="Metallo-dependent phosphatases"/>
    <property type="match status" value="1"/>
</dbReference>
<evidence type="ECO:0000256" key="1">
    <source>
        <dbReference type="ARBA" id="ARBA00022801"/>
    </source>
</evidence>
<proteinExistence type="inferred from homology"/>
<evidence type="ECO:0000313" key="5">
    <source>
        <dbReference type="EMBL" id="MEQ2562337.1"/>
    </source>
</evidence>
<evidence type="ECO:0000256" key="3">
    <source>
        <dbReference type="ARBA" id="ARBA00023277"/>
    </source>
</evidence>
<gene>
    <name evidence="4" type="primary">fbp</name>
    <name evidence="5" type="ORF">WMO41_04015</name>
</gene>
<keyword evidence="6" id="KW-1185">Reference proteome</keyword>
<keyword evidence="1 4" id="KW-0378">Hydrolase</keyword>
<comment type="catalytic activity">
    <reaction evidence="4">
        <text>beta-D-fructose 1,6-bisphosphate + H2O = beta-D-fructose 6-phosphate + phosphate</text>
        <dbReference type="Rhea" id="RHEA:11064"/>
        <dbReference type="ChEBI" id="CHEBI:15377"/>
        <dbReference type="ChEBI" id="CHEBI:32966"/>
        <dbReference type="ChEBI" id="CHEBI:43474"/>
        <dbReference type="ChEBI" id="CHEBI:57634"/>
        <dbReference type="EC" id="3.1.3.11"/>
    </reaction>
</comment>
<dbReference type="EMBL" id="JBBMFJ010000005">
    <property type="protein sequence ID" value="MEQ2562337.1"/>
    <property type="molecule type" value="Genomic_DNA"/>
</dbReference>
<dbReference type="Proteomes" id="UP001437460">
    <property type="component" value="Unassembled WGS sequence"/>
</dbReference>
<evidence type="ECO:0000313" key="6">
    <source>
        <dbReference type="Proteomes" id="UP001437460"/>
    </source>
</evidence>
<dbReference type="InterPro" id="IPR029052">
    <property type="entry name" value="Metallo-depent_PP-like"/>
</dbReference>
<accession>A0ABV1HKH8</accession>